<dbReference type="AlphaFoldDB" id="A0A0F9TCX9"/>
<protein>
    <submittedName>
        <fullName evidence="2">Uncharacterized protein</fullName>
    </submittedName>
</protein>
<accession>A0A0F9TCX9</accession>
<organism evidence="2">
    <name type="scientific">marine sediment metagenome</name>
    <dbReference type="NCBI Taxonomy" id="412755"/>
    <lineage>
        <taxon>unclassified sequences</taxon>
        <taxon>metagenomes</taxon>
        <taxon>ecological metagenomes</taxon>
    </lineage>
</organism>
<comment type="caution">
    <text evidence="2">The sequence shown here is derived from an EMBL/GenBank/DDBJ whole genome shotgun (WGS) entry which is preliminary data.</text>
</comment>
<name>A0A0F9TCX9_9ZZZZ</name>
<proteinExistence type="predicted"/>
<keyword evidence="1" id="KW-1133">Transmembrane helix</keyword>
<reference evidence="2" key="1">
    <citation type="journal article" date="2015" name="Nature">
        <title>Complex archaea that bridge the gap between prokaryotes and eukaryotes.</title>
        <authorList>
            <person name="Spang A."/>
            <person name="Saw J.H."/>
            <person name="Jorgensen S.L."/>
            <person name="Zaremba-Niedzwiedzka K."/>
            <person name="Martijn J."/>
            <person name="Lind A.E."/>
            <person name="van Eijk R."/>
            <person name="Schleper C."/>
            <person name="Guy L."/>
            <person name="Ettema T.J."/>
        </authorList>
    </citation>
    <scope>NUCLEOTIDE SEQUENCE</scope>
</reference>
<feature type="transmembrane region" description="Helical" evidence="1">
    <location>
        <begin position="115"/>
        <end position="136"/>
    </location>
</feature>
<feature type="transmembrane region" description="Helical" evidence="1">
    <location>
        <begin position="67"/>
        <end position="88"/>
    </location>
</feature>
<dbReference type="EMBL" id="LAZR01001771">
    <property type="protein sequence ID" value="KKN39318.1"/>
    <property type="molecule type" value="Genomic_DNA"/>
</dbReference>
<feature type="transmembrane region" description="Helical" evidence="1">
    <location>
        <begin position="156"/>
        <end position="178"/>
    </location>
</feature>
<gene>
    <name evidence="2" type="ORF">LCGC14_0744700</name>
</gene>
<feature type="transmembrane region" description="Helical" evidence="1">
    <location>
        <begin position="12"/>
        <end position="34"/>
    </location>
</feature>
<sequence>MIKMTENTQIKLFGFRISNASAVIVFFLVLILLVDHFYEFYYFFFSISFLVEEFQQWIVQPFSLRQFMWWVTFLSPLALMLLGFYILIKCFRARKLDRKAEDIDKRWFGLKLNRISVIVLGIISIIRIVSILTSLLSQLDRLLYGPPVPPTFYSLTVVRIVGRLILVLVCTYTLLVCIRANSSLKSNI</sequence>
<keyword evidence="1" id="KW-0812">Transmembrane</keyword>
<evidence type="ECO:0000256" key="1">
    <source>
        <dbReference type="SAM" id="Phobius"/>
    </source>
</evidence>
<evidence type="ECO:0000313" key="2">
    <source>
        <dbReference type="EMBL" id="KKN39318.1"/>
    </source>
</evidence>
<keyword evidence="1" id="KW-0472">Membrane</keyword>